<gene>
    <name evidence="1" type="ORF">I6I06_28995</name>
</gene>
<dbReference type="Proteomes" id="UP000595610">
    <property type="component" value="Plasmid unnamed"/>
</dbReference>
<dbReference type="AlphaFoldDB" id="A0A7T4N9S6"/>
<protein>
    <submittedName>
        <fullName evidence="1">Uncharacterized protein</fullName>
    </submittedName>
</protein>
<geneLocation type="plasmid" evidence="1 2">
    <name>unnamed</name>
</geneLocation>
<reference evidence="1 2" key="1">
    <citation type="submission" date="2020-12" db="EMBL/GenBank/DDBJ databases">
        <title>FDA dAtabase for Regulatory Grade micrObial Sequences (FDA-ARGOS): Supporting development and validation of Infectious Disease Dx tests.</title>
        <authorList>
            <person name="Nelson B."/>
            <person name="Plummer A."/>
            <person name="Tallon L."/>
            <person name="Sadzewicz L."/>
            <person name="Zhao X."/>
            <person name="Boylan J."/>
            <person name="Ott S."/>
            <person name="Bowen H."/>
            <person name="Vavikolanu K."/>
            <person name="Mehta A."/>
            <person name="Aluvathingal J."/>
            <person name="Nadendla S."/>
            <person name="Myers T."/>
            <person name="Yan Y."/>
            <person name="Sichtig H."/>
        </authorList>
    </citation>
    <scope>NUCLEOTIDE SEQUENCE [LARGE SCALE GENOMIC DNA]</scope>
    <source>
        <strain evidence="1 2">FDAARGOS_1049</strain>
        <plasmid evidence="1 2">unnamed</plasmid>
    </source>
</reference>
<accession>A0A7T4N9S6</accession>
<keyword evidence="1" id="KW-0614">Plasmid</keyword>
<dbReference type="RefSeq" id="WP_167335686.1">
    <property type="nucleotide sequence ID" value="NZ_CP066077.1"/>
</dbReference>
<keyword evidence="2" id="KW-1185">Reference proteome</keyword>
<sequence length="96" mass="10134">MIGIVFAALLGGFVIGGLVTIKVVRPDAAPVAASEPVLATTPSSAFSGKTYSYYKAHVAEAKARWHDCSEHGVNPMSDSPDARDCEVAREVSLQSR</sequence>
<proteinExistence type="predicted"/>
<evidence type="ECO:0000313" key="1">
    <source>
        <dbReference type="EMBL" id="QQC67859.1"/>
    </source>
</evidence>
<dbReference type="KEGG" id="pgis:I6I06_28995"/>
<dbReference type="EMBL" id="CP066077">
    <property type="protein sequence ID" value="QQC67859.1"/>
    <property type="molecule type" value="Genomic_DNA"/>
</dbReference>
<evidence type="ECO:0000313" key="2">
    <source>
        <dbReference type="Proteomes" id="UP000595610"/>
    </source>
</evidence>
<name>A0A7T4N9S6_9BURK</name>
<organism evidence="1 2">
    <name type="scientific">Paraburkholderia ginsengisoli</name>
    <dbReference type="NCBI Taxonomy" id="311231"/>
    <lineage>
        <taxon>Bacteria</taxon>
        <taxon>Pseudomonadati</taxon>
        <taxon>Pseudomonadota</taxon>
        <taxon>Betaproteobacteria</taxon>
        <taxon>Burkholderiales</taxon>
        <taxon>Burkholderiaceae</taxon>
        <taxon>Paraburkholderia</taxon>
    </lineage>
</organism>